<dbReference type="InterPro" id="IPR007354">
    <property type="entry name" value="CruF-like"/>
</dbReference>
<dbReference type="Pfam" id="PF04240">
    <property type="entry name" value="Caroten_synth"/>
    <property type="match status" value="1"/>
</dbReference>
<sequence length="208" mass="24092">MSTNRHLYISIFIIWLFNISGMIGILMGYEDWFLSLTWLNLLVYLFLIIWNTNFNKALILALLIPFSLGMITEYLGVNYGLIFGNYAYGENLGLKVYGVPWIIGVNWAILTYCSAGIVRTIHHNLLISSVLGAILMVFLDLIIEVSAPRFDFWKFDNGVVPLQNYLGWFFIALIAHLFLQKIIKVFRFRISLHIFIAILTFFTFFLIV</sequence>
<keyword evidence="3" id="KW-1185">Reference proteome</keyword>
<gene>
    <name evidence="2" type="ORF">ACFSJT_04795</name>
</gene>
<evidence type="ECO:0000313" key="2">
    <source>
        <dbReference type="EMBL" id="MFD2186099.1"/>
    </source>
</evidence>
<dbReference type="PANTHER" id="PTHR39419:SF1">
    <property type="entry name" value="SLL0814 PROTEIN"/>
    <property type="match status" value="1"/>
</dbReference>
<keyword evidence="1" id="KW-0812">Transmembrane</keyword>
<feature type="transmembrane region" description="Helical" evidence="1">
    <location>
        <begin position="125"/>
        <end position="145"/>
    </location>
</feature>
<name>A0ABW5AT78_9FLAO</name>
<feature type="transmembrane region" description="Helical" evidence="1">
    <location>
        <begin position="97"/>
        <end position="118"/>
    </location>
</feature>
<dbReference type="Proteomes" id="UP001597344">
    <property type="component" value="Unassembled WGS sequence"/>
</dbReference>
<reference evidence="3" key="1">
    <citation type="journal article" date="2019" name="Int. J. Syst. Evol. Microbiol.">
        <title>The Global Catalogue of Microorganisms (GCM) 10K type strain sequencing project: providing services to taxonomists for standard genome sequencing and annotation.</title>
        <authorList>
            <consortium name="The Broad Institute Genomics Platform"/>
            <consortium name="The Broad Institute Genome Sequencing Center for Infectious Disease"/>
            <person name="Wu L."/>
            <person name="Ma J."/>
        </authorList>
    </citation>
    <scope>NUCLEOTIDE SEQUENCE [LARGE SCALE GENOMIC DNA]</scope>
    <source>
        <strain evidence="3">DT92</strain>
    </source>
</reference>
<feature type="transmembrane region" description="Helical" evidence="1">
    <location>
        <begin position="190"/>
        <end position="207"/>
    </location>
</feature>
<feature type="transmembrane region" description="Helical" evidence="1">
    <location>
        <begin position="32"/>
        <end position="50"/>
    </location>
</feature>
<dbReference type="EMBL" id="JBHUHY010000003">
    <property type="protein sequence ID" value="MFD2186099.1"/>
    <property type="molecule type" value="Genomic_DNA"/>
</dbReference>
<feature type="transmembrane region" description="Helical" evidence="1">
    <location>
        <begin position="165"/>
        <end position="183"/>
    </location>
</feature>
<organism evidence="2 3">
    <name type="scientific">Aquimarina celericrescens</name>
    <dbReference type="NCBI Taxonomy" id="1964542"/>
    <lineage>
        <taxon>Bacteria</taxon>
        <taxon>Pseudomonadati</taxon>
        <taxon>Bacteroidota</taxon>
        <taxon>Flavobacteriia</taxon>
        <taxon>Flavobacteriales</taxon>
        <taxon>Flavobacteriaceae</taxon>
        <taxon>Aquimarina</taxon>
    </lineage>
</organism>
<protein>
    <submittedName>
        <fullName evidence="2">Carotenoid biosynthesis protein</fullName>
    </submittedName>
</protein>
<evidence type="ECO:0000256" key="1">
    <source>
        <dbReference type="SAM" id="Phobius"/>
    </source>
</evidence>
<feature type="transmembrane region" description="Helical" evidence="1">
    <location>
        <begin position="57"/>
        <end position="77"/>
    </location>
</feature>
<feature type="transmembrane region" description="Helical" evidence="1">
    <location>
        <begin position="7"/>
        <end position="26"/>
    </location>
</feature>
<dbReference type="PANTHER" id="PTHR39419">
    <property type="entry name" value="SLL0814 PROTEIN"/>
    <property type="match status" value="1"/>
</dbReference>
<evidence type="ECO:0000313" key="3">
    <source>
        <dbReference type="Proteomes" id="UP001597344"/>
    </source>
</evidence>
<dbReference type="RefSeq" id="WP_378319085.1">
    <property type="nucleotide sequence ID" value="NZ_JBHUHY010000003.1"/>
</dbReference>
<proteinExistence type="predicted"/>
<comment type="caution">
    <text evidence="2">The sequence shown here is derived from an EMBL/GenBank/DDBJ whole genome shotgun (WGS) entry which is preliminary data.</text>
</comment>
<keyword evidence="1" id="KW-1133">Transmembrane helix</keyword>
<keyword evidence="1" id="KW-0472">Membrane</keyword>
<accession>A0ABW5AT78</accession>